<evidence type="ECO:0000259" key="5">
    <source>
        <dbReference type="PROSITE" id="PS50010"/>
    </source>
</evidence>
<dbReference type="PROSITE" id="PS50002">
    <property type="entry name" value="SH3"/>
    <property type="match status" value="3"/>
</dbReference>
<keyword evidence="1 2" id="KW-0728">SH3 domain</keyword>
<proteinExistence type="predicted"/>
<reference evidence="7" key="1">
    <citation type="submission" date="2023-03" db="UniProtKB">
        <authorList>
            <consortium name="WormBaseParasite"/>
        </authorList>
    </citation>
    <scope>IDENTIFICATION</scope>
</reference>
<dbReference type="PANTHER" id="PTHR22834">
    <property type="entry name" value="NUCLEAR FUSION PROTEIN FUS2"/>
    <property type="match status" value="1"/>
</dbReference>
<feature type="region of interest" description="Disordered" evidence="3">
    <location>
        <begin position="440"/>
        <end position="490"/>
    </location>
</feature>
<dbReference type="PROSITE" id="PS50010">
    <property type="entry name" value="DH_2"/>
    <property type="match status" value="1"/>
</dbReference>
<dbReference type="WBParaSite" id="ALUE_0001055801-mRNA-1">
    <property type="protein sequence ID" value="ALUE_0001055801-mRNA-1"/>
    <property type="gene ID" value="ALUE_0001055801"/>
</dbReference>
<organism evidence="6 7">
    <name type="scientific">Ascaris lumbricoides</name>
    <name type="common">Giant roundworm</name>
    <dbReference type="NCBI Taxonomy" id="6252"/>
    <lineage>
        <taxon>Eukaryota</taxon>
        <taxon>Metazoa</taxon>
        <taxon>Ecdysozoa</taxon>
        <taxon>Nematoda</taxon>
        <taxon>Chromadorea</taxon>
        <taxon>Rhabditida</taxon>
        <taxon>Spirurina</taxon>
        <taxon>Ascaridomorpha</taxon>
        <taxon>Ascaridoidea</taxon>
        <taxon>Ascarididae</taxon>
        <taxon>Ascaris</taxon>
    </lineage>
</organism>
<dbReference type="SUPFAM" id="SSF50044">
    <property type="entry name" value="SH3-domain"/>
    <property type="match status" value="4"/>
</dbReference>
<dbReference type="SUPFAM" id="SSF48065">
    <property type="entry name" value="DBL homology domain (DH-domain)"/>
    <property type="match status" value="1"/>
</dbReference>
<dbReference type="Gene3D" id="1.20.900.10">
    <property type="entry name" value="Dbl homology (DH) domain"/>
    <property type="match status" value="1"/>
</dbReference>
<dbReference type="GO" id="GO:0005085">
    <property type="term" value="F:guanyl-nucleotide exchange factor activity"/>
    <property type="evidence" value="ECO:0007669"/>
    <property type="project" value="InterPro"/>
</dbReference>
<feature type="domain" description="SH3" evidence="4">
    <location>
        <begin position="315"/>
        <end position="376"/>
    </location>
</feature>
<dbReference type="Gene3D" id="2.30.30.40">
    <property type="entry name" value="SH3 Domains"/>
    <property type="match status" value="4"/>
</dbReference>
<accession>A0A9J2PM41</accession>
<dbReference type="Pfam" id="PF00621">
    <property type="entry name" value="RhoGEF"/>
    <property type="match status" value="1"/>
</dbReference>
<dbReference type="InterPro" id="IPR000219">
    <property type="entry name" value="DH_dom"/>
</dbReference>
<evidence type="ECO:0000256" key="3">
    <source>
        <dbReference type="SAM" id="MobiDB-lite"/>
    </source>
</evidence>
<dbReference type="GO" id="GO:0005737">
    <property type="term" value="C:cytoplasm"/>
    <property type="evidence" value="ECO:0007669"/>
    <property type="project" value="TreeGrafter"/>
</dbReference>
<keyword evidence="6" id="KW-1185">Reference proteome</keyword>
<dbReference type="InterPro" id="IPR036028">
    <property type="entry name" value="SH3-like_dom_sf"/>
</dbReference>
<dbReference type="Proteomes" id="UP000036681">
    <property type="component" value="Unplaced"/>
</dbReference>
<feature type="domain" description="DH" evidence="5">
    <location>
        <begin position="512"/>
        <end position="691"/>
    </location>
</feature>
<dbReference type="InterPro" id="IPR027267">
    <property type="entry name" value="AH/BAR_dom_sf"/>
</dbReference>
<dbReference type="SMART" id="SM00326">
    <property type="entry name" value="SH3"/>
    <property type="match status" value="4"/>
</dbReference>
<dbReference type="InterPro" id="IPR001452">
    <property type="entry name" value="SH3_domain"/>
</dbReference>
<dbReference type="Gene3D" id="1.20.1270.60">
    <property type="entry name" value="Arfaptin homology (AH) domain/BAR domain"/>
    <property type="match status" value="1"/>
</dbReference>
<name>A0A9J2PM41_ASCLU</name>
<feature type="domain" description="SH3" evidence="4">
    <location>
        <begin position="240"/>
        <end position="299"/>
    </location>
</feature>
<evidence type="ECO:0000256" key="1">
    <source>
        <dbReference type="ARBA" id="ARBA00022443"/>
    </source>
</evidence>
<dbReference type="Pfam" id="PF00018">
    <property type="entry name" value="SH3_1"/>
    <property type="match status" value="3"/>
</dbReference>
<sequence>MIFPTFKSSMRSTTAIILELFAVSWAALSRWLMIEAPCYVRVLKAHRGTETEVDTSVDEDEIIYVIAEEGTERFGGYRLFGEKVSVHKENVSCLELPDMRPTELFFVASIADYDSDAISDISFGKYTVIAVSKELDASWYEGIVIGHNGKRLGKAGCFPKSFVVRLVHIPVQGKRSEESRSDRSQMRALSCADFASEHLNEARYDEPPENCTSTKSTLPTEVVFREKAPSAMIGAQTYAPEGAYALSIYPFRGKNVSELSFDANRIITMRRYVDEEWVEGELDGKMGIFPASFVRVIVDLPIAMHPSEFPKSHESAIGMASALFNFTARHNDELSVSEGESVSIVEMINDEWAHCFNPASGRSGIVPLSFLHLYANEENEKESCEDIDIKYCTSFDGSSELVSALDEHDESALPAATLDADQLDAFFGFSSGWSIQTTPNAGSLIGEDTIAGGEERKKPPPRPPPPKLSAVRLRPNGAGRIAPPRPTSLPTSPAALKALFQRTGVGVDAETTKRRVVEDLIVSELQYLSDIGMWEAEIDNSNALSTEHKAIFTNGIPELKDLSRRLVAQLTQQQGRPFELQCYGHAFMQMRDDFRTTFALHFRCVEAANVLLETEQKVRNALNECVAEMRTLGSNVFDAYTAVSRPVQRCLKYPLFIEQLIKNTPISHMDHPKLLEALRQMSFLASMMNESKRRKELAQKYKEADQEGFSKRLSRLNMHTVKKKSTRFKYRLSSQIGLVRMQRDAVFDSVVQNLDASERRSRICILGEHNLVYDSSRHEVIIAESVWENQPSNHPDKMTAEIRGFCGNLLKETTNLSTFLDTTVIREAKKFLRLPVTRMIQKRYDKLIDFESAKRSDKNTDDLRVKQGDYEALNKQLKMTLPRIVDNLNARTFTLVDNVISKDSQFFATISQLYEQLSPEVRSYFVVPYRRFVDPYERRLHSLIAIGKLAKETQSSKLPLNSATQASSAGMFFLCFLNLHFRKESLIEVAQSEYASNAVAHAMKAEDSNDESPFLSDSKQLNAIQSNPSQLEAVSVKTAEPDLIDLEENLLDLSSPVKTQPSSTLPIAASSSPFDIVQETPPTVLSSKNPFLGDSFHHDLSAMQSSSIAKESKYSKCEAMRLDSSDAIFGSLFEDAKTMHLSTVGKRTESPVGKPLIPLRPTEEDMHAANNQSNEGHEERSQRLQYDAVSSACDLEQTELFKAEYDFEGADDIQLSIVEGEKLNVLRRSDDEGNSAWWMVRNEEGVVGYVPANYLSPFSGSSPHQ</sequence>
<evidence type="ECO:0000313" key="6">
    <source>
        <dbReference type="Proteomes" id="UP000036681"/>
    </source>
</evidence>
<dbReference type="SUPFAM" id="SSF103657">
    <property type="entry name" value="BAR/IMD domain-like"/>
    <property type="match status" value="1"/>
</dbReference>
<feature type="domain" description="SH3" evidence="4">
    <location>
        <begin position="1196"/>
        <end position="1260"/>
    </location>
</feature>
<dbReference type="InterPro" id="IPR051492">
    <property type="entry name" value="Dynamin-Rho_GEF"/>
</dbReference>
<dbReference type="AlphaFoldDB" id="A0A9J2PM41"/>
<dbReference type="SMART" id="SM00325">
    <property type="entry name" value="RhoGEF"/>
    <property type="match status" value="1"/>
</dbReference>
<feature type="region of interest" description="Disordered" evidence="3">
    <location>
        <begin position="1144"/>
        <end position="1185"/>
    </location>
</feature>
<dbReference type="InterPro" id="IPR035899">
    <property type="entry name" value="DBL_dom_sf"/>
</dbReference>
<evidence type="ECO:0000259" key="4">
    <source>
        <dbReference type="PROSITE" id="PS50002"/>
    </source>
</evidence>
<evidence type="ECO:0000313" key="7">
    <source>
        <dbReference type="WBParaSite" id="ALUE_0001055801-mRNA-1"/>
    </source>
</evidence>
<protein>
    <submittedName>
        <fullName evidence="7">Dynamin-binding protein</fullName>
    </submittedName>
</protein>
<evidence type="ECO:0000256" key="2">
    <source>
        <dbReference type="PROSITE-ProRule" id="PRU00192"/>
    </source>
</evidence>
<dbReference type="PANTHER" id="PTHR22834:SF20">
    <property type="entry name" value="SH3 DOMAIN-CONTAINING PROTEIN"/>
    <property type="match status" value="1"/>
</dbReference>